<dbReference type="PANTHER" id="PTHR46173">
    <property type="entry name" value="CCA TRNA NUCLEOTIDYLTRANSFERASE 1, MITOCHONDRIAL"/>
    <property type="match status" value="1"/>
</dbReference>
<dbReference type="InterPro" id="IPR043519">
    <property type="entry name" value="NT_sf"/>
</dbReference>
<comment type="caution">
    <text evidence="11">The sequence shown here is derived from an EMBL/GenBank/DDBJ whole genome shotgun (WGS) entry which is preliminary data.</text>
</comment>
<evidence type="ECO:0000256" key="1">
    <source>
        <dbReference type="ARBA" id="ARBA00001946"/>
    </source>
</evidence>
<dbReference type="RefSeq" id="WP_381510926.1">
    <property type="nucleotide sequence ID" value="NZ_JBHUEL010000002.1"/>
</dbReference>
<dbReference type="CDD" id="cd05398">
    <property type="entry name" value="NT_ClassII-CCAase"/>
    <property type="match status" value="1"/>
</dbReference>
<accession>A0ABW4MA54</accession>
<dbReference type="SUPFAM" id="SSF81891">
    <property type="entry name" value="Poly A polymerase C-terminal region-like"/>
    <property type="match status" value="1"/>
</dbReference>
<evidence type="ECO:0000256" key="2">
    <source>
        <dbReference type="ARBA" id="ARBA00022679"/>
    </source>
</evidence>
<evidence type="ECO:0000256" key="6">
    <source>
        <dbReference type="ARBA" id="ARBA00022741"/>
    </source>
</evidence>
<evidence type="ECO:0000259" key="9">
    <source>
        <dbReference type="Pfam" id="PF01743"/>
    </source>
</evidence>
<dbReference type="Pfam" id="PF01743">
    <property type="entry name" value="PolyA_pol"/>
    <property type="match status" value="1"/>
</dbReference>
<keyword evidence="8" id="KW-0694">RNA-binding</keyword>
<dbReference type="EMBL" id="JBHUEL010000002">
    <property type="protein sequence ID" value="MFD1765593.1"/>
    <property type="molecule type" value="Genomic_DNA"/>
</dbReference>
<keyword evidence="7" id="KW-0460">Magnesium</keyword>
<evidence type="ECO:0000256" key="3">
    <source>
        <dbReference type="ARBA" id="ARBA00022694"/>
    </source>
</evidence>
<comment type="cofactor">
    <cofactor evidence="1">
        <name>Mg(2+)</name>
        <dbReference type="ChEBI" id="CHEBI:18420"/>
    </cofactor>
</comment>
<feature type="domain" description="tRNA nucleotidyltransferase/poly(A) polymerase RNA and SrmB- binding" evidence="10">
    <location>
        <begin position="182"/>
        <end position="238"/>
    </location>
</feature>
<dbReference type="Pfam" id="PF12627">
    <property type="entry name" value="PolyA_pol_RNAbd"/>
    <property type="match status" value="1"/>
</dbReference>
<evidence type="ECO:0000259" key="10">
    <source>
        <dbReference type="Pfam" id="PF12627"/>
    </source>
</evidence>
<evidence type="ECO:0000313" key="12">
    <source>
        <dbReference type="Proteomes" id="UP001597215"/>
    </source>
</evidence>
<evidence type="ECO:0000313" key="11">
    <source>
        <dbReference type="EMBL" id="MFD1765593.1"/>
    </source>
</evidence>
<keyword evidence="2 8" id="KW-0808">Transferase</keyword>
<dbReference type="Gene3D" id="1.10.3090.10">
    <property type="entry name" value="cca-adding enzyme, domain 2"/>
    <property type="match status" value="1"/>
</dbReference>
<keyword evidence="12" id="KW-1185">Reference proteome</keyword>
<name>A0ABW4MA54_9SPHN</name>
<dbReference type="InterPro" id="IPR002646">
    <property type="entry name" value="PolA_pol_head_dom"/>
</dbReference>
<sequence>MQLPDSSWLHDPALATVVKALRVDEQPPRVVGGAVRDALLGIEVADVDLATPLEPLEVSRRLEAAGIKAVPTGIDHGTVTAVADGRTFEITTLRRDVSTDGRRATVEFATDWMEDAARRDFTINALYADPETREIFDYFGGLADLADHHVRFIGDAEQRIAEDHLRILRLFRFHARFGQGAIDAEALAAAAKHSSKLMALSRERIADELRKLLSVANPSQAVQTMLDAGIFNSFLPEIVPDAGHKLARLIDREMAVAATPSVARRLGAVLPNDSALVEKIAARLKLSNRLRTELIQLAAHHGSAQSARQLAYSIGIENARDLVLLSCAEDYWRDEFSSLQGWDVPEFPIKGGDLIQKGLRAGPVVAKTLQAAERQWIAELFPAGPRAAEIADQLVAEALRAERNS</sequence>
<gene>
    <name evidence="11" type="ORF">ACFSAG_01895</name>
</gene>
<keyword evidence="4" id="KW-0548">Nucleotidyltransferase</keyword>
<keyword evidence="3" id="KW-0819">tRNA processing</keyword>
<proteinExistence type="inferred from homology"/>
<dbReference type="PANTHER" id="PTHR46173:SF1">
    <property type="entry name" value="CCA TRNA NUCLEOTIDYLTRANSFERASE 1, MITOCHONDRIAL"/>
    <property type="match status" value="1"/>
</dbReference>
<keyword evidence="5" id="KW-0479">Metal-binding</keyword>
<evidence type="ECO:0000256" key="5">
    <source>
        <dbReference type="ARBA" id="ARBA00022723"/>
    </source>
</evidence>
<evidence type="ECO:0000256" key="7">
    <source>
        <dbReference type="ARBA" id="ARBA00022842"/>
    </source>
</evidence>
<keyword evidence="6" id="KW-0547">Nucleotide-binding</keyword>
<comment type="similarity">
    <text evidence="8">Belongs to the tRNA nucleotidyltransferase/poly(A) polymerase family.</text>
</comment>
<dbReference type="InterPro" id="IPR050264">
    <property type="entry name" value="Bact_CCA-adding_enz_type3_sf"/>
</dbReference>
<protein>
    <submittedName>
        <fullName evidence="11">CCA tRNA nucleotidyltransferase</fullName>
    </submittedName>
</protein>
<organism evidence="11 12">
    <name type="scientific">Sphingorhabdus buctiana</name>
    <dbReference type="NCBI Taxonomy" id="1508805"/>
    <lineage>
        <taxon>Bacteria</taxon>
        <taxon>Pseudomonadati</taxon>
        <taxon>Pseudomonadota</taxon>
        <taxon>Alphaproteobacteria</taxon>
        <taxon>Sphingomonadales</taxon>
        <taxon>Sphingomonadaceae</taxon>
        <taxon>Sphingorhabdus</taxon>
    </lineage>
</organism>
<dbReference type="Proteomes" id="UP001597215">
    <property type="component" value="Unassembled WGS sequence"/>
</dbReference>
<reference evidence="12" key="1">
    <citation type="journal article" date="2019" name="Int. J. Syst. Evol. Microbiol.">
        <title>The Global Catalogue of Microorganisms (GCM) 10K type strain sequencing project: providing services to taxonomists for standard genome sequencing and annotation.</title>
        <authorList>
            <consortium name="The Broad Institute Genomics Platform"/>
            <consortium name="The Broad Institute Genome Sequencing Center for Infectious Disease"/>
            <person name="Wu L."/>
            <person name="Ma J."/>
        </authorList>
    </citation>
    <scope>NUCLEOTIDE SEQUENCE [LARGE SCALE GENOMIC DNA]</scope>
    <source>
        <strain evidence="12">CGMCC 1.12449</strain>
    </source>
</reference>
<dbReference type="Gene3D" id="3.30.460.10">
    <property type="entry name" value="Beta Polymerase, domain 2"/>
    <property type="match status" value="1"/>
</dbReference>
<dbReference type="InterPro" id="IPR032828">
    <property type="entry name" value="PolyA_RNA-bd"/>
</dbReference>
<feature type="domain" description="Poly A polymerase head" evidence="9">
    <location>
        <begin position="29"/>
        <end position="151"/>
    </location>
</feature>
<evidence type="ECO:0000256" key="4">
    <source>
        <dbReference type="ARBA" id="ARBA00022695"/>
    </source>
</evidence>
<evidence type="ECO:0000256" key="8">
    <source>
        <dbReference type="RuleBase" id="RU003953"/>
    </source>
</evidence>
<dbReference type="SUPFAM" id="SSF81301">
    <property type="entry name" value="Nucleotidyltransferase"/>
    <property type="match status" value="1"/>
</dbReference>